<dbReference type="Proteomes" id="UP000007148">
    <property type="component" value="Unassembled WGS sequence"/>
</dbReference>
<dbReference type="HOGENOM" id="CLU_051383_0_0_1"/>
<dbReference type="EMBL" id="CAFZ01000395">
    <property type="protein sequence ID" value="CCA75079.1"/>
    <property type="molecule type" value="Genomic_DNA"/>
</dbReference>
<protein>
    <submittedName>
        <fullName evidence="1">Uncharacterized protein</fullName>
    </submittedName>
</protein>
<dbReference type="OrthoDB" id="3153727at2759"/>
<reference evidence="1 2" key="1">
    <citation type="journal article" date="2011" name="PLoS Pathog.">
        <title>Endophytic Life Strategies Decoded by Genome and Transcriptome Analyses of the Mutualistic Root Symbiont Piriformospora indica.</title>
        <authorList>
            <person name="Zuccaro A."/>
            <person name="Lahrmann U."/>
            <person name="Guldener U."/>
            <person name="Langen G."/>
            <person name="Pfiffi S."/>
            <person name="Biedenkopf D."/>
            <person name="Wong P."/>
            <person name="Samans B."/>
            <person name="Grimm C."/>
            <person name="Basiewicz M."/>
            <person name="Murat C."/>
            <person name="Martin F."/>
            <person name="Kogel K.H."/>
        </authorList>
    </citation>
    <scope>NUCLEOTIDE SEQUENCE [LARGE SCALE GENOMIC DNA]</scope>
    <source>
        <strain evidence="1 2">DSM 11827</strain>
    </source>
</reference>
<keyword evidence="2" id="KW-1185">Reference proteome</keyword>
<organism evidence="1 2">
    <name type="scientific">Serendipita indica (strain DSM 11827)</name>
    <name type="common">Root endophyte fungus</name>
    <name type="synonym">Piriformospora indica</name>
    <dbReference type="NCBI Taxonomy" id="1109443"/>
    <lineage>
        <taxon>Eukaryota</taxon>
        <taxon>Fungi</taxon>
        <taxon>Dikarya</taxon>
        <taxon>Basidiomycota</taxon>
        <taxon>Agaricomycotina</taxon>
        <taxon>Agaricomycetes</taxon>
        <taxon>Sebacinales</taxon>
        <taxon>Serendipitaceae</taxon>
        <taxon>Serendipita</taxon>
    </lineage>
</organism>
<gene>
    <name evidence="1" type="ORF">PIIN_09064</name>
</gene>
<dbReference type="InParanoid" id="G4TUT6"/>
<proteinExistence type="predicted"/>
<evidence type="ECO:0000313" key="2">
    <source>
        <dbReference type="Proteomes" id="UP000007148"/>
    </source>
</evidence>
<comment type="caution">
    <text evidence="1">The sequence shown here is derived from an EMBL/GenBank/DDBJ whole genome shotgun (WGS) entry which is preliminary data.</text>
</comment>
<accession>G4TUT6</accession>
<sequence>MDKSGGLDNQNFRLHPAARQLPSLPVELWRQIFRLYLRPSITNLPQNSLYGYGQCVSLNSGEVAHIYRKKEQTRAILRCVCRIWKTISDELDDAIVMSNLDEFDWPPGRSKPQAKAIYYISDDLQYYDTRHPLKAYREAKGKIQRTPGKYVLQFGEKGPLAPITIVLLALSLIFGYTASDPEVTRDFTLPQLRYLDITLYNSLFSAGVPAYGTVSSWCFPMLAFLRVDAIGEYAKKEVLGLIRAHSNQLVELHALDLGVEFPTSDDWWSFCSLQLFVMNNLDMLADVLSSVGTLWTRKSTNTSNETMIVETASQRLTMGLQYPMITRHTKVHIIRVFEQSQSVLPFLDFTVSRTWDSIQTTLTESDYHTEARKNLRESLGLMENLRIDFVDPAGNGIDSYEARCLKSTVELMSPEPLQDGFCGESSLY</sequence>
<name>G4TUT6_SERID</name>
<dbReference type="AlphaFoldDB" id="G4TUT6"/>
<evidence type="ECO:0000313" key="1">
    <source>
        <dbReference type="EMBL" id="CCA75079.1"/>
    </source>
</evidence>